<dbReference type="PANTHER" id="PTHR45436">
    <property type="entry name" value="SENSOR HISTIDINE KINASE YKOH"/>
    <property type="match status" value="1"/>
</dbReference>
<evidence type="ECO:0000256" key="10">
    <source>
        <dbReference type="ARBA" id="ARBA00023012"/>
    </source>
</evidence>
<dbReference type="AlphaFoldDB" id="W5WE13"/>
<dbReference type="SUPFAM" id="SSF47384">
    <property type="entry name" value="Homodimeric domain of signal transducing histidine kinase"/>
    <property type="match status" value="1"/>
</dbReference>
<evidence type="ECO:0000313" key="16">
    <source>
        <dbReference type="Proteomes" id="UP000019225"/>
    </source>
</evidence>
<dbReference type="SUPFAM" id="SSF55874">
    <property type="entry name" value="ATPase domain of HSP90 chaperone/DNA topoisomerase II/histidine kinase"/>
    <property type="match status" value="1"/>
</dbReference>
<dbReference type="Proteomes" id="UP000019225">
    <property type="component" value="Chromosome"/>
</dbReference>
<dbReference type="SMART" id="SM00388">
    <property type="entry name" value="HisKA"/>
    <property type="match status" value="1"/>
</dbReference>
<feature type="domain" description="Histidine kinase" evidence="13">
    <location>
        <begin position="170"/>
        <end position="379"/>
    </location>
</feature>
<dbReference type="Pfam" id="PF02518">
    <property type="entry name" value="HATPase_c"/>
    <property type="match status" value="1"/>
</dbReference>
<dbReference type="PRINTS" id="PR00344">
    <property type="entry name" value="BCTRLSENSOR"/>
</dbReference>
<evidence type="ECO:0000256" key="2">
    <source>
        <dbReference type="ARBA" id="ARBA00004141"/>
    </source>
</evidence>
<proteinExistence type="predicted"/>
<dbReference type="Gene3D" id="3.30.565.10">
    <property type="entry name" value="Histidine kinase-like ATPase, C-terminal domain"/>
    <property type="match status" value="1"/>
</dbReference>
<evidence type="ECO:0000313" key="15">
    <source>
        <dbReference type="EMBL" id="AHH99005.1"/>
    </source>
</evidence>
<dbReference type="InterPro" id="IPR050428">
    <property type="entry name" value="TCS_sensor_his_kinase"/>
</dbReference>
<protein>
    <recommendedName>
        <fullName evidence="4">histidine kinase</fullName>
        <ecNumber evidence="4">2.7.13.3</ecNumber>
    </recommendedName>
</protein>
<dbReference type="SMART" id="SM00387">
    <property type="entry name" value="HATPase_c"/>
    <property type="match status" value="1"/>
</dbReference>
<dbReference type="EC" id="2.7.13.3" evidence="4"/>
<dbReference type="InterPro" id="IPR003661">
    <property type="entry name" value="HisK_dim/P_dom"/>
</dbReference>
<evidence type="ECO:0000256" key="11">
    <source>
        <dbReference type="ARBA" id="ARBA00023136"/>
    </source>
</evidence>
<keyword evidence="11 12" id="KW-0472">Membrane</keyword>
<evidence type="ECO:0000256" key="9">
    <source>
        <dbReference type="ARBA" id="ARBA00022989"/>
    </source>
</evidence>
<evidence type="ECO:0000256" key="5">
    <source>
        <dbReference type="ARBA" id="ARBA00022553"/>
    </source>
</evidence>
<sequence length="399" mass="43059">MLSRCTLRWRLTLLHTAAFLIVAAIVVTMVYFQNRLVIMKIGSTGAPVDLMLPTAGEPGPGENAPHGAAETDAIAIQQNEALGSLLTQWIVALTVVTALAGLLAWWVTGRVLNRVHRMTSQARRISTANLHERLALQGQEDEIKQLADTFDALLSRLENAFNAQARFIANASHELRTPLAVARTTLQVGLATTDPDRVRRVREELLHNNDRCIALINGLLTLARGQQGAHRQDPVDLVDVVHDVTGELGATRPADGPHVRIDTPTRCMVFGDPVLLAQMVRNLVDNALRYNASCGEVFVELDAEGNLTISNTGPEIVEDEVDRLFEPFYRGATRTGRTSGAGLGLSIVRAIALACGGTASARPRRGGGLVVKVRIPDASSTLVTPADRLLVETGLPGKR</sequence>
<dbReference type="EMBL" id="CP007155">
    <property type="protein sequence ID" value="AHH99005.1"/>
    <property type="molecule type" value="Genomic_DNA"/>
</dbReference>
<dbReference type="Gene3D" id="6.10.340.10">
    <property type="match status" value="1"/>
</dbReference>
<keyword evidence="5" id="KW-0597">Phosphoprotein</keyword>
<dbReference type="eggNOG" id="COG2205">
    <property type="taxonomic scope" value="Bacteria"/>
</dbReference>
<reference evidence="15 16" key="1">
    <citation type="journal article" date="2014" name="BMC Genomics">
        <title>Complete genome sequence of producer of the glycopeptide antibiotic Aculeximycin Kutzneria albida DSM 43870T, a representative of minor genus of Pseudonocardiaceae.</title>
        <authorList>
            <person name="Rebets Y."/>
            <person name="Tokovenko B."/>
            <person name="Lushchyk I."/>
            <person name="Ruckert C."/>
            <person name="Zaburannyi N."/>
            <person name="Bechthold A."/>
            <person name="Kalinowski J."/>
            <person name="Luzhetskyy A."/>
        </authorList>
    </citation>
    <scope>NUCLEOTIDE SEQUENCE [LARGE SCALE GENOMIC DNA]</scope>
    <source>
        <strain evidence="15">DSM 43870</strain>
    </source>
</reference>
<dbReference type="PROSITE" id="PS50109">
    <property type="entry name" value="HIS_KIN"/>
    <property type="match status" value="1"/>
</dbReference>
<evidence type="ECO:0000259" key="14">
    <source>
        <dbReference type="PROSITE" id="PS50885"/>
    </source>
</evidence>
<keyword evidence="8" id="KW-0418">Kinase</keyword>
<organism evidence="15 16">
    <name type="scientific">Kutzneria albida DSM 43870</name>
    <dbReference type="NCBI Taxonomy" id="1449976"/>
    <lineage>
        <taxon>Bacteria</taxon>
        <taxon>Bacillati</taxon>
        <taxon>Actinomycetota</taxon>
        <taxon>Actinomycetes</taxon>
        <taxon>Pseudonocardiales</taxon>
        <taxon>Pseudonocardiaceae</taxon>
        <taxon>Kutzneria</taxon>
    </lineage>
</organism>
<keyword evidence="7 12" id="KW-0812">Transmembrane</keyword>
<evidence type="ECO:0000259" key="13">
    <source>
        <dbReference type="PROSITE" id="PS50109"/>
    </source>
</evidence>
<dbReference type="HOGENOM" id="CLU_000445_89_3_11"/>
<keyword evidence="9 12" id="KW-1133">Transmembrane helix</keyword>
<gene>
    <name evidence="15" type="ORF">KALB_5643</name>
</gene>
<dbReference type="InterPro" id="IPR005467">
    <property type="entry name" value="His_kinase_dom"/>
</dbReference>
<keyword evidence="6" id="KW-0808">Transferase</keyword>
<dbReference type="InterPro" id="IPR004358">
    <property type="entry name" value="Sig_transdc_His_kin-like_C"/>
</dbReference>
<dbReference type="CDD" id="cd06225">
    <property type="entry name" value="HAMP"/>
    <property type="match status" value="1"/>
</dbReference>
<evidence type="ECO:0000256" key="4">
    <source>
        <dbReference type="ARBA" id="ARBA00012438"/>
    </source>
</evidence>
<dbReference type="SMART" id="SM00304">
    <property type="entry name" value="HAMP"/>
    <property type="match status" value="1"/>
</dbReference>
<dbReference type="InterPro" id="IPR003660">
    <property type="entry name" value="HAMP_dom"/>
</dbReference>
<evidence type="ECO:0000256" key="3">
    <source>
        <dbReference type="ARBA" id="ARBA00004236"/>
    </source>
</evidence>
<dbReference type="GO" id="GO:0005886">
    <property type="term" value="C:plasma membrane"/>
    <property type="evidence" value="ECO:0007669"/>
    <property type="project" value="UniProtKB-SubCell"/>
</dbReference>
<dbReference type="PANTHER" id="PTHR45436:SF15">
    <property type="entry name" value="SENSOR HISTIDINE KINASE CUSS"/>
    <property type="match status" value="1"/>
</dbReference>
<evidence type="ECO:0000256" key="7">
    <source>
        <dbReference type="ARBA" id="ARBA00022692"/>
    </source>
</evidence>
<feature type="domain" description="HAMP" evidence="14">
    <location>
        <begin position="109"/>
        <end position="162"/>
    </location>
</feature>
<dbReference type="InterPro" id="IPR036097">
    <property type="entry name" value="HisK_dim/P_sf"/>
</dbReference>
<dbReference type="InterPro" id="IPR036890">
    <property type="entry name" value="HATPase_C_sf"/>
</dbReference>
<evidence type="ECO:0000256" key="6">
    <source>
        <dbReference type="ARBA" id="ARBA00022679"/>
    </source>
</evidence>
<dbReference type="Pfam" id="PF00672">
    <property type="entry name" value="HAMP"/>
    <property type="match status" value="1"/>
</dbReference>
<dbReference type="GO" id="GO:0000155">
    <property type="term" value="F:phosphorelay sensor kinase activity"/>
    <property type="evidence" value="ECO:0007669"/>
    <property type="project" value="InterPro"/>
</dbReference>
<dbReference type="CDD" id="cd00082">
    <property type="entry name" value="HisKA"/>
    <property type="match status" value="1"/>
</dbReference>
<evidence type="ECO:0000256" key="8">
    <source>
        <dbReference type="ARBA" id="ARBA00022777"/>
    </source>
</evidence>
<keyword evidence="16" id="KW-1185">Reference proteome</keyword>
<dbReference type="OrthoDB" id="9786919at2"/>
<feature type="transmembrane region" description="Helical" evidence="12">
    <location>
        <begin position="89"/>
        <end position="108"/>
    </location>
</feature>
<dbReference type="PROSITE" id="PS50885">
    <property type="entry name" value="HAMP"/>
    <property type="match status" value="1"/>
</dbReference>
<comment type="catalytic activity">
    <reaction evidence="1">
        <text>ATP + protein L-histidine = ADP + protein N-phospho-L-histidine.</text>
        <dbReference type="EC" id="2.7.13.3"/>
    </reaction>
</comment>
<dbReference type="Gene3D" id="1.10.287.130">
    <property type="match status" value="1"/>
</dbReference>
<dbReference type="STRING" id="1449976.KALB_5643"/>
<comment type="subcellular location">
    <subcellularLocation>
        <location evidence="3">Cell membrane</location>
    </subcellularLocation>
    <subcellularLocation>
        <location evidence="2">Membrane</location>
        <topology evidence="2">Multi-pass membrane protein</topology>
    </subcellularLocation>
</comment>
<name>W5WE13_9PSEU</name>
<evidence type="ECO:0000256" key="12">
    <source>
        <dbReference type="SAM" id="Phobius"/>
    </source>
</evidence>
<keyword evidence="10" id="KW-0902">Two-component regulatory system</keyword>
<evidence type="ECO:0000256" key="1">
    <source>
        <dbReference type="ARBA" id="ARBA00000085"/>
    </source>
</evidence>
<feature type="transmembrane region" description="Helical" evidence="12">
    <location>
        <begin position="12"/>
        <end position="32"/>
    </location>
</feature>
<dbReference type="KEGG" id="kal:KALB_5643"/>
<dbReference type="Pfam" id="PF00512">
    <property type="entry name" value="HisKA"/>
    <property type="match status" value="1"/>
</dbReference>
<accession>W5WE13</accession>
<dbReference type="SUPFAM" id="SSF158472">
    <property type="entry name" value="HAMP domain-like"/>
    <property type="match status" value="1"/>
</dbReference>
<dbReference type="InterPro" id="IPR003594">
    <property type="entry name" value="HATPase_dom"/>
</dbReference>